<dbReference type="STRING" id="356882.A0A423W0F0"/>
<gene>
    <name evidence="4" type="ORF">VMCG_07888</name>
</gene>
<evidence type="ECO:0000313" key="5">
    <source>
        <dbReference type="Proteomes" id="UP000283895"/>
    </source>
</evidence>
<dbReference type="GO" id="GO:0008270">
    <property type="term" value="F:zinc ion binding"/>
    <property type="evidence" value="ECO:0007669"/>
    <property type="project" value="UniProtKB-KW"/>
</dbReference>
<evidence type="ECO:0000313" key="4">
    <source>
        <dbReference type="EMBL" id="ROV96770.1"/>
    </source>
</evidence>
<dbReference type="PROSITE" id="PS50089">
    <property type="entry name" value="ZF_RING_2"/>
    <property type="match status" value="1"/>
</dbReference>
<dbReference type="Gene3D" id="3.30.40.10">
    <property type="entry name" value="Zinc/RING finger domain, C3HC4 (zinc finger)"/>
    <property type="match status" value="1"/>
</dbReference>
<keyword evidence="5" id="KW-1185">Reference proteome</keyword>
<comment type="caution">
    <text evidence="4">The sequence shown here is derived from an EMBL/GenBank/DDBJ whole genome shotgun (WGS) entry which is preliminary data.</text>
</comment>
<dbReference type="InterPro" id="IPR036770">
    <property type="entry name" value="Ankyrin_rpt-contain_sf"/>
</dbReference>
<dbReference type="PROSITE" id="PS50088">
    <property type="entry name" value="ANK_REPEAT"/>
    <property type="match status" value="1"/>
</dbReference>
<dbReference type="SUPFAM" id="SSF48403">
    <property type="entry name" value="Ankyrin repeat"/>
    <property type="match status" value="1"/>
</dbReference>
<proteinExistence type="predicted"/>
<organism evidence="4 5">
    <name type="scientific">Cytospora schulzeri</name>
    <dbReference type="NCBI Taxonomy" id="448051"/>
    <lineage>
        <taxon>Eukaryota</taxon>
        <taxon>Fungi</taxon>
        <taxon>Dikarya</taxon>
        <taxon>Ascomycota</taxon>
        <taxon>Pezizomycotina</taxon>
        <taxon>Sordariomycetes</taxon>
        <taxon>Sordariomycetidae</taxon>
        <taxon>Diaporthales</taxon>
        <taxon>Cytosporaceae</taxon>
        <taxon>Cytospora</taxon>
    </lineage>
</organism>
<keyword evidence="2" id="KW-0863">Zinc-finger</keyword>
<dbReference type="InterPro" id="IPR002110">
    <property type="entry name" value="Ankyrin_rpt"/>
</dbReference>
<dbReference type="Proteomes" id="UP000283895">
    <property type="component" value="Unassembled WGS sequence"/>
</dbReference>
<evidence type="ECO:0000259" key="3">
    <source>
        <dbReference type="PROSITE" id="PS50089"/>
    </source>
</evidence>
<keyword evidence="2" id="KW-0862">Zinc</keyword>
<keyword evidence="1" id="KW-0040">ANK repeat</keyword>
<reference evidence="4 5" key="1">
    <citation type="submission" date="2015-09" db="EMBL/GenBank/DDBJ databases">
        <title>Host preference determinants of Valsa canker pathogens revealed by comparative genomics.</title>
        <authorList>
            <person name="Yin Z."/>
            <person name="Huang L."/>
        </authorList>
    </citation>
    <scope>NUCLEOTIDE SEQUENCE [LARGE SCALE GENOMIC DNA]</scope>
    <source>
        <strain evidence="4 5">03-1</strain>
    </source>
</reference>
<protein>
    <recommendedName>
        <fullName evidence="3">RING-type domain-containing protein</fullName>
    </recommendedName>
</protein>
<feature type="repeat" description="ANK" evidence="1">
    <location>
        <begin position="166"/>
        <end position="198"/>
    </location>
</feature>
<dbReference type="SUPFAM" id="SSF57850">
    <property type="entry name" value="RING/U-box"/>
    <property type="match status" value="1"/>
</dbReference>
<evidence type="ECO:0000256" key="1">
    <source>
        <dbReference type="PROSITE-ProRule" id="PRU00023"/>
    </source>
</evidence>
<dbReference type="InterPro" id="IPR001841">
    <property type="entry name" value="Znf_RING"/>
</dbReference>
<dbReference type="Gene3D" id="1.25.40.20">
    <property type="entry name" value="Ankyrin repeat-containing domain"/>
    <property type="match status" value="1"/>
</dbReference>
<accession>A0A423W0F0</accession>
<dbReference type="EMBL" id="LKEA01000031">
    <property type="protein sequence ID" value="ROV96770.1"/>
    <property type="molecule type" value="Genomic_DNA"/>
</dbReference>
<dbReference type="OrthoDB" id="46529at2759"/>
<dbReference type="PROSITE" id="PS50297">
    <property type="entry name" value="ANK_REP_REGION"/>
    <property type="match status" value="1"/>
</dbReference>
<dbReference type="InterPro" id="IPR013083">
    <property type="entry name" value="Znf_RING/FYVE/PHD"/>
</dbReference>
<dbReference type="AlphaFoldDB" id="A0A423W0F0"/>
<feature type="domain" description="RING-type" evidence="3">
    <location>
        <begin position="10"/>
        <end position="62"/>
    </location>
</feature>
<name>A0A423W0F0_9PEZI</name>
<keyword evidence="2" id="KW-0479">Metal-binding</keyword>
<evidence type="ECO:0000256" key="2">
    <source>
        <dbReference type="PROSITE-ProRule" id="PRU00175"/>
    </source>
</evidence>
<sequence>MASSSTTPLCKVCTDPLVTPVEDDEPSVPDDLTLPCGCHYHWQCLLDQASHIALNLTCPSCDAYLPVNRAGPSVTNTVFLTPQAQTQILTRYASEDGVEEDHDILPTLTEEAYLESHPEERRTRAFQTLCGEGDVLGAVELLSDAASEGEDVRAIMLYRDSLSQPRGKTALHYAVEKGQEEAVWFLLYLGSPKLSLDNFPQQALGAAQSMGLDRMPAGGEDVCAARDEEGRTPEDYARFLSPHWDRLLGAVRDVLVRPSTLPFLLSARTFISSLLTRAALFSCSSHSSLAAASSMPPPPPSAPGGLAAAFWNVLYSVSRSSSSSTKSLPLMLFRPAGSLAASSASCLLRSAAFWLRLCVESCREMTPVAVEMLVPAAGDGACCACDDAVICATSSCAPVEQVVGQPRADVRPQPADALPDLGPDARDALWPDGAKYALLGVGQVLGFEAGHGRGDQWLNAVSYGI</sequence>